<keyword evidence="3" id="KW-1185">Reference proteome</keyword>
<protein>
    <submittedName>
        <fullName evidence="2">Protein YhgF</fullName>
    </submittedName>
</protein>
<reference evidence="2" key="1">
    <citation type="submission" date="2023-03" db="EMBL/GenBank/DDBJ databases">
        <authorList>
            <person name="Steffen K."/>
            <person name="Cardenas P."/>
        </authorList>
    </citation>
    <scope>NUCLEOTIDE SEQUENCE</scope>
</reference>
<feature type="domain" description="Tex-like protein N-terminal" evidence="1">
    <location>
        <begin position="8"/>
        <end position="77"/>
    </location>
</feature>
<evidence type="ECO:0000259" key="1">
    <source>
        <dbReference type="Pfam" id="PF09371"/>
    </source>
</evidence>
<organism evidence="2 3">
    <name type="scientific">Geodia barretti</name>
    <name type="common">Barrett's horny sponge</name>
    <dbReference type="NCBI Taxonomy" id="519541"/>
    <lineage>
        <taxon>Eukaryota</taxon>
        <taxon>Metazoa</taxon>
        <taxon>Porifera</taxon>
        <taxon>Demospongiae</taxon>
        <taxon>Heteroscleromorpha</taxon>
        <taxon>Tetractinellida</taxon>
        <taxon>Astrophorina</taxon>
        <taxon>Geodiidae</taxon>
        <taxon>Geodia</taxon>
    </lineage>
</organism>
<dbReference type="Pfam" id="PF09371">
    <property type="entry name" value="Tex_N"/>
    <property type="match status" value="1"/>
</dbReference>
<dbReference type="Proteomes" id="UP001174909">
    <property type="component" value="Unassembled WGS sequence"/>
</dbReference>
<evidence type="ECO:0000313" key="2">
    <source>
        <dbReference type="EMBL" id="CAI8007447.1"/>
    </source>
</evidence>
<accession>A0AA35RAM0</accession>
<dbReference type="Gene3D" id="1.10.10.650">
    <property type="entry name" value="RuvA domain 2-like"/>
    <property type="match status" value="1"/>
</dbReference>
<proteinExistence type="predicted"/>
<name>A0AA35RAM0_GEOBA</name>
<gene>
    <name evidence="2" type="ORF">GBAR_LOCUS5205</name>
</gene>
<dbReference type="SUPFAM" id="SSF158832">
    <property type="entry name" value="Tex N-terminal region-like"/>
    <property type="match status" value="1"/>
</dbReference>
<dbReference type="FunFam" id="1.10.10.650:FF:000001">
    <property type="entry name" value="S1 RNA-binding domain 1"/>
    <property type="match status" value="1"/>
</dbReference>
<comment type="caution">
    <text evidence="2">The sequence shown here is derived from an EMBL/GenBank/DDBJ whole genome shotgun (WGS) entry which is preliminary data.</text>
</comment>
<dbReference type="PANTHER" id="PTHR10724:SF10">
    <property type="entry name" value="S1 RNA-BINDING DOMAIN-CONTAINING PROTEIN 1"/>
    <property type="match status" value="1"/>
</dbReference>
<sequence>MIDIEFPHIARELHLAGEQVEATVGLLDGGATVPFIARYRKEHTGSLDEVAITSIRDRLSQLRELRDRREAILASLEKRGLLSEELRKAVLSAASMAVLEDTYLPYRPKRRTRAAIARERGLESLALRLWGQGGF</sequence>
<dbReference type="InterPro" id="IPR023319">
    <property type="entry name" value="Tex-like_HTH_dom_sf"/>
</dbReference>
<dbReference type="InterPro" id="IPR018974">
    <property type="entry name" value="Tex-like_N"/>
</dbReference>
<dbReference type="GO" id="GO:0003729">
    <property type="term" value="F:mRNA binding"/>
    <property type="evidence" value="ECO:0007669"/>
    <property type="project" value="TreeGrafter"/>
</dbReference>
<dbReference type="PANTHER" id="PTHR10724">
    <property type="entry name" value="30S RIBOSOMAL PROTEIN S1"/>
    <property type="match status" value="1"/>
</dbReference>
<dbReference type="GO" id="GO:0003735">
    <property type="term" value="F:structural constituent of ribosome"/>
    <property type="evidence" value="ECO:0007669"/>
    <property type="project" value="TreeGrafter"/>
</dbReference>
<dbReference type="GO" id="GO:0006412">
    <property type="term" value="P:translation"/>
    <property type="evidence" value="ECO:0007669"/>
    <property type="project" value="TreeGrafter"/>
</dbReference>
<dbReference type="AlphaFoldDB" id="A0AA35RAM0"/>
<evidence type="ECO:0000313" key="3">
    <source>
        <dbReference type="Proteomes" id="UP001174909"/>
    </source>
</evidence>
<dbReference type="InterPro" id="IPR050437">
    <property type="entry name" value="Ribos_protein_bS1-like"/>
</dbReference>
<dbReference type="EMBL" id="CASHTH010000775">
    <property type="protein sequence ID" value="CAI8007447.1"/>
    <property type="molecule type" value="Genomic_DNA"/>
</dbReference>